<evidence type="ECO:0000313" key="2">
    <source>
        <dbReference type="EMBL" id="NMM47852.1"/>
    </source>
</evidence>
<protein>
    <submittedName>
        <fullName evidence="2">Uncharacterized protein</fullName>
    </submittedName>
</protein>
<dbReference type="Proteomes" id="UP000559010">
    <property type="component" value="Unassembled WGS sequence"/>
</dbReference>
<feature type="transmembrane region" description="Helical" evidence="1">
    <location>
        <begin position="53"/>
        <end position="73"/>
    </location>
</feature>
<proteinExistence type="predicted"/>
<comment type="caution">
    <text evidence="2">The sequence shown here is derived from an EMBL/GenBank/DDBJ whole genome shotgun (WGS) entry which is preliminary data.</text>
</comment>
<reference evidence="2 3" key="1">
    <citation type="submission" date="2020-04" db="EMBL/GenBank/DDBJ databases">
        <title>Flammeovirgaceae bacterium KN852 isolated from deep sea.</title>
        <authorList>
            <person name="Zhang D.-C."/>
        </authorList>
    </citation>
    <scope>NUCLEOTIDE SEQUENCE [LARGE SCALE GENOMIC DNA]</scope>
    <source>
        <strain evidence="2 3">KN852</strain>
    </source>
</reference>
<evidence type="ECO:0000313" key="3">
    <source>
        <dbReference type="Proteomes" id="UP000559010"/>
    </source>
</evidence>
<dbReference type="AlphaFoldDB" id="A0A848J3U9"/>
<keyword evidence="1" id="KW-0812">Transmembrane</keyword>
<dbReference type="EMBL" id="JABBNU010000003">
    <property type="protein sequence ID" value="NMM47852.1"/>
    <property type="molecule type" value="Genomic_DNA"/>
</dbReference>
<feature type="transmembrane region" description="Helical" evidence="1">
    <location>
        <begin position="20"/>
        <end position="41"/>
    </location>
</feature>
<organism evidence="2 3">
    <name type="scientific">Marinigracilibium pacificum</name>
    <dbReference type="NCBI Taxonomy" id="2729599"/>
    <lineage>
        <taxon>Bacteria</taxon>
        <taxon>Pseudomonadati</taxon>
        <taxon>Bacteroidota</taxon>
        <taxon>Cytophagia</taxon>
        <taxon>Cytophagales</taxon>
        <taxon>Flammeovirgaceae</taxon>
        <taxon>Marinigracilibium</taxon>
    </lineage>
</organism>
<dbReference type="RefSeq" id="WP_169678793.1">
    <property type="nucleotide sequence ID" value="NZ_JABBNU010000003.1"/>
</dbReference>
<sequence>MKLKLVKVNIVVNSIIFKAYQTILIGYFLSMFLNILGFINIDYSIYFESIIKDLFIIIGVVLVLANIVIYKTIGTVLIDSNTIYLMTNQGKESICLETPNKLILIKVQREIWHIMFNNIDFNVKLNKKEKVEFLKIIEQNGIPFRYENNLRNLQIWIKKKIKIN</sequence>
<keyword evidence="3" id="KW-1185">Reference proteome</keyword>
<keyword evidence="1" id="KW-1133">Transmembrane helix</keyword>
<name>A0A848J3U9_9BACT</name>
<accession>A0A848J3U9</accession>
<keyword evidence="1" id="KW-0472">Membrane</keyword>
<evidence type="ECO:0000256" key="1">
    <source>
        <dbReference type="SAM" id="Phobius"/>
    </source>
</evidence>
<gene>
    <name evidence="2" type="ORF">HH304_05525</name>
</gene>